<feature type="domain" description="FAD/NAD(P)-binding" evidence="4">
    <location>
        <begin position="11"/>
        <end position="294"/>
    </location>
</feature>
<dbReference type="Gene3D" id="3.30.390.30">
    <property type="match status" value="1"/>
</dbReference>
<evidence type="ECO:0000313" key="6">
    <source>
        <dbReference type="Proteomes" id="UP000182835"/>
    </source>
</evidence>
<comment type="cofactor">
    <cofactor evidence="1">
        <name>FAD</name>
        <dbReference type="ChEBI" id="CHEBI:57692"/>
    </cofactor>
</comment>
<evidence type="ECO:0000313" key="5">
    <source>
        <dbReference type="EMBL" id="OJG14790.1"/>
    </source>
</evidence>
<keyword evidence="3" id="KW-0274">FAD</keyword>
<dbReference type="Pfam" id="PF07992">
    <property type="entry name" value="Pyr_redox_2"/>
    <property type="match status" value="1"/>
</dbReference>
<dbReference type="InterPro" id="IPR036188">
    <property type="entry name" value="FAD/NAD-bd_sf"/>
</dbReference>
<gene>
    <name evidence="5" type="ORF">RU96_GL000544</name>
</gene>
<dbReference type="InterPro" id="IPR050260">
    <property type="entry name" value="FAD-bd_OxRdtase"/>
</dbReference>
<evidence type="ECO:0000256" key="3">
    <source>
        <dbReference type="ARBA" id="ARBA00022827"/>
    </source>
</evidence>
<dbReference type="InterPro" id="IPR023753">
    <property type="entry name" value="FAD/NAD-binding_dom"/>
</dbReference>
<name>A0A1L8R4W0_9ENTE</name>
<dbReference type="EMBL" id="JXKG01000013">
    <property type="protein sequence ID" value="OJG14790.1"/>
    <property type="molecule type" value="Genomic_DNA"/>
</dbReference>
<protein>
    <recommendedName>
        <fullName evidence="4">FAD/NAD(P)-binding domain-containing protein</fullName>
    </recommendedName>
</protein>
<evidence type="ECO:0000256" key="2">
    <source>
        <dbReference type="ARBA" id="ARBA00022630"/>
    </source>
</evidence>
<dbReference type="STRING" id="317010.RU96_GL000544"/>
<keyword evidence="2" id="KW-0285">Flavoprotein</keyword>
<organism evidence="5 6">
    <name type="scientific">Enterococcus canintestini</name>
    <dbReference type="NCBI Taxonomy" id="317010"/>
    <lineage>
        <taxon>Bacteria</taxon>
        <taxon>Bacillati</taxon>
        <taxon>Bacillota</taxon>
        <taxon>Bacilli</taxon>
        <taxon>Lactobacillales</taxon>
        <taxon>Enterococcaceae</taxon>
        <taxon>Enterococcus</taxon>
    </lineage>
</organism>
<dbReference type="SUPFAM" id="SSF51905">
    <property type="entry name" value="FAD/NAD(P)-binding domain"/>
    <property type="match status" value="1"/>
</dbReference>
<dbReference type="AlphaFoldDB" id="A0A1L8R4W0"/>
<dbReference type="Proteomes" id="UP000182835">
    <property type="component" value="Unassembled WGS sequence"/>
</dbReference>
<reference evidence="5 6" key="1">
    <citation type="submission" date="2014-12" db="EMBL/GenBank/DDBJ databases">
        <title>Draft genome sequences of 29 type strains of Enterococci.</title>
        <authorList>
            <person name="Zhong Z."/>
            <person name="Sun Z."/>
            <person name="Liu W."/>
            <person name="Zhang W."/>
            <person name="Zhang H."/>
        </authorList>
    </citation>
    <scope>NUCLEOTIDE SEQUENCE [LARGE SCALE GENOMIC DNA]</scope>
    <source>
        <strain evidence="5 6">DSM 21207</strain>
    </source>
</reference>
<dbReference type="PRINTS" id="PR00411">
    <property type="entry name" value="PNDRDTASEI"/>
</dbReference>
<proteinExistence type="predicted"/>
<comment type="caution">
    <text evidence="5">The sequence shown here is derived from an EMBL/GenBank/DDBJ whole genome shotgun (WGS) entry which is preliminary data.</text>
</comment>
<evidence type="ECO:0000259" key="4">
    <source>
        <dbReference type="Pfam" id="PF07992"/>
    </source>
</evidence>
<dbReference type="PANTHER" id="PTHR43429">
    <property type="entry name" value="PYRIDINE NUCLEOTIDE-DISULFIDE OXIDOREDUCTASE DOMAIN-CONTAINING"/>
    <property type="match status" value="1"/>
</dbReference>
<accession>A0A1L8R4W0</accession>
<dbReference type="SUPFAM" id="SSF55424">
    <property type="entry name" value="FAD/NAD-linked reductases, dimerisation (C-terminal) domain"/>
    <property type="match status" value="1"/>
</dbReference>
<dbReference type="Gene3D" id="3.50.50.60">
    <property type="entry name" value="FAD/NAD(P)-binding domain"/>
    <property type="match status" value="2"/>
</dbReference>
<dbReference type="PRINTS" id="PR00368">
    <property type="entry name" value="FADPNR"/>
</dbReference>
<sequence length="452" mass="50488">MKRKGGLLMKKTIIIGASHSGQMVARELKRFDADHEVILIEKETVTPFIASGINLVLKQAVGKLQEATAPIADLNKIGVKSYFGYEVIKIDWQQKIVFFTDGVKKLAETYENLVLATGSRQYVSKKYAEFSEIYCYKSFFQSQKLMDALETAQTIAISGLGHAGVELAEALLQDGKKVVLFGPNQRLLQAYYDKEISDFLLSQFERKKTAVLCADHLIEVTKKDKGLKLQLIESSIDCDLLVIANNSRPNSELYWDGVTLLPDKSVAVNSYLQTTRPNVYAVGDLIGIPELITNKKVRLSKVTHARQTARTVASNISGKKFPQPKYLNTSSTELFGFYLGSVGLTKEQAQQERKSITTVKVGTLASTEGSQIFLHIDLNEQIVGMQILSKQPVQIFCDLLAIVIRNRWRITDLYYNATSFFPMSVTLTPLLNEAAADYFANLDELKKNSDQS</sequence>
<evidence type="ECO:0000256" key="1">
    <source>
        <dbReference type="ARBA" id="ARBA00001974"/>
    </source>
</evidence>
<dbReference type="GO" id="GO:0016491">
    <property type="term" value="F:oxidoreductase activity"/>
    <property type="evidence" value="ECO:0007669"/>
    <property type="project" value="InterPro"/>
</dbReference>
<dbReference type="InterPro" id="IPR016156">
    <property type="entry name" value="FAD/NAD-linked_Rdtase_dimer_sf"/>
</dbReference>